<accession>A0ACB8U066</accession>
<reference evidence="1" key="1">
    <citation type="journal article" date="2021" name="Environ. Microbiol.">
        <title>Gene family expansions and transcriptome signatures uncover fungal adaptations to wood decay.</title>
        <authorList>
            <person name="Hage H."/>
            <person name="Miyauchi S."/>
            <person name="Viragh M."/>
            <person name="Drula E."/>
            <person name="Min B."/>
            <person name="Chaduli D."/>
            <person name="Navarro D."/>
            <person name="Favel A."/>
            <person name="Norest M."/>
            <person name="Lesage-Meessen L."/>
            <person name="Balint B."/>
            <person name="Merenyi Z."/>
            <person name="de Eugenio L."/>
            <person name="Morin E."/>
            <person name="Martinez A.T."/>
            <person name="Baldrian P."/>
            <person name="Stursova M."/>
            <person name="Martinez M.J."/>
            <person name="Novotny C."/>
            <person name="Magnuson J.K."/>
            <person name="Spatafora J.W."/>
            <person name="Maurice S."/>
            <person name="Pangilinan J."/>
            <person name="Andreopoulos W."/>
            <person name="LaButti K."/>
            <person name="Hundley H."/>
            <person name="Na H."/>
            <person name="Kuo A."/>
            <person name="Barry K."/>
            <person name="Lipzen A."/>
            <person name="Henrissat B."/>
            <person name="Riley R."/>
            <person name="Ahrendt S."/>
            <person name="Nagy L.G."/>
            <person name="Grigoriev I.V."/>
            <person name="Martin F."/>
            <person name="Rosso M.N."/>
        </authorList>
    </citation>
    <scope>NUCLEOTIDE SEQUENCE</scope>
    <source>
        <strain evidence="1">CBS 384.51</strain>
    </source>
</reference>
<protein>
    <submittedName>
        <fullName evidence="1">Uncharacterized protein</fullName>
    </submittedName>
</protein>
<name>A0ACB8U066_9APHY</name>
<evidence type="ECO:0000313" key="1">
    <source>
        <dbReference type="EMBL" id="KAI0087474.1"/>
    </source>
</evidence>
<keyword evidence="2" id="KW-1185">Reference proteome</keyword>
<proteinExistence type="predicted"/>
<dbReference type="Proteomes" id="UP001055072">
    <property type="component" value="Unassembled WGS sequence"/>
</dbReference>
<evidence type="ECO:0000313" key="2">
    <source>
        <dbReference type="Proteomes" id="UP001055072"/>
    </source>
</evidence>
<sequence>MINMCTPGYAATYKKLVSDVLSVCTSLAYRYESTMNYTGGCDHGGSPLCPLQDMINTPTRRCSTPLLNTGSRFCFTVSVHRKSGLWYQLSHRRILTHTSFKLQACPNDHGYLYAPYYFILPGGIIIPVVLALYSHQFCFISSCSQVMLNSLRCMRVVAGIFSRTYEGANLISAPVFNNAHLVQFARGNFSL</sequence>
<gene>
    <name evidence="1" type="ORF">BDY19DRAFT_231911</name>
</gene>
<comment type="caution">
    <text evidence="1">The sequence shown here is derived from an EMBL/GenBank/DDBJ whole genome shotgun (WGS) entry which is preliminary data.</text>
</comment>
<organism evidence="1 2">
    <name type="scientific">Irpex rosettiformis</name>
    <dbReference type="NCBI Taxonomy" id="378272"/>
    <lineage>
        <taxon>Eukaryota</taxon>
        <taxon>Fungi</taxon>
        <taxon>Dikarya</taxon>
        <taxon>Basidiomycota</taxon>
        <taxon>Agaricomycotina</taxon>
        <taxon>Agaricomycetes</taxon>
        <taxon>Polyporales</taxon>
        <taxon>Irpicaceae</taxon>
        <taxon>Irpex</taxon>
    </lineage>
</organism>
<dbReference type="EMBL" id="MU274917">
    <property type="protein sequence ID" value="KAI0087474.1"/>
    <property type="molecule type" value="Genomic_DNA"/>
</dbReference>